<reference evidence="2 3" key="1">
    <citation type="submission" date="2017-08" db="EMBL/GenBank/DDBJ databases">
        <title>Infants hospitalized years apart are colonized by the same room-sourced microbial strains.</title>
        <authorList>
            <person name="Brooks B."/>
            <person name="Olm M.R."/>
            <person name="Firek B.A."/>
            <person name="Baker R."/>
            <person name="Thomas B.C."/>
            <person name="Morowitz M.J."/>
            <person name="Banfield J.F."/>
        </authorList>
    </citation>
    <scope>NUCLEOTIDE SEQUENCE [LARGE SCALE GENOMIC DNA]</scope>
    <source>
        <strain evidence="2">S2_003_000_R2_11</strain>
    </source>
</reference>
<dbReference type="CDD" id="cd07302">
    <property type="entry name" value="CHD"/>
    <property type="match status" value="1"/>
</dbReference>
<dbReference type="Pfam" id="PF00211">
    <property type="entry name" value="Guanylate_cyc"/>
    <property type="match status" value="1"/>
</dbReference>
<dbReference type="Gene3D" id="3.30.70.1230">
    <property type="entry name" value="Nucleotide cyclase"/>
    <property type="match status" value="1"/>
</dbReference>
<protein>
    <recommendedName>
        <fullName evidence="1">Guanylate cyclase domain-containing protein</fullName>
    </recommendedName>
</protein>
<dbReference type="SUPFAM" id="SSF48452">
    <property type="entry name" value="TPR-like"/>
    <property type="match status" value="1"/>
</dbReference>
<dbReference type="EMBL" id="QFQS01000002">
    <property type="protein sequence ID" value="PZQ97798.1"/>
    <property type="molecule type" value="Genomic_DNA"/>
</dbReference>
<dbReference type="SUPFAM" id="SSF55073">
    <property type="entry name" value="Nucleotide cyclase"/>
    <property type="match status" value="1"/>
</dbReference>
<gene>
    <name evidence="2" type="ORF">DI533_11605</name>
</gene>
<dbReference type="Proteomes" id="UP000248975">
    <property type="component" value="Unassembled WGS sequence"/>
</dbReference>
<dbReference type="AlphaFoldDB" id="A0A2W5S472"/>
<dbReference type="InterPro" id="IPR029787">
    <property type="entry name" value="Nucleotide_cyclase"/>
</dbReference>
<dbReference type="InterPro" id="IPR001054">
    <property type="entry name" value="A/G_cyclase"/>
</dbReference>
<accession>A0A2W5S472</accession>
<organism evidence="2 3">
    <name type="scientific">Cereibacter sphaeroides</name>
    <name type="common">Rhodobacter sphaeroides</name>
    <dbReference type="NCBI Taxonomy" id="1063"/>
    <lineage>
        <taxon>Bacteria</taxon>
        <taxon>Pseudomonadati</taxon>
        <taxon>Pseudomonadota</taxon>
        <taxon>Alphaproteobacteria</taxon>
        <taxon>Rhodobacterales</taxon>
        <taxon>Paracoccaceae</taxon>
        <taxon>Cereibacter</taxon>
    </lineage>
</organism>
<evidence type="ECO:0000259" key="1">
    <source>
        <dbReference type="PROSITE" id="PS50125"/>
    </source>
</evidence>
<dbReference type="InterPro" id="IPR011990">
    <property type="entry name" value="TPR-like_helical_dom_sf"/>
</dbReference>
<dbReference type="InterPro" id="IPR050697">
    <property type="entry name" value="Adenylyl/Guanylyl_Cyclase_3/4"/>
</dbReference>
<dbReference type="PANTHER" id="PTHR43081">
    <property type="entry name" value="ADENYLATE CYCLASE, TERMINAL-DIFFERENTIATION SPECIFIC-RELATED"/>
    <property type="match status" value="1"/>
</dbReference>
<name>A0A2W5S472_CERSP</name>
<dbReference type="PROSITE" id="PS50125">
    <property type="entry name" value="GUANYLATE_CYCLASE_2"/>
    <property type="match status" value="1"/>
</dbReference>
<dbReference type="GO" id="GO:0006171">
    <property type="term" value="P:cAMP biosynthetic process"/>
    <property type="evidence" value="ECO:0007669"/>
    <property type="project" value="TreeGrafter"/>
</dbReference>
<dbReference type="GO" id="GO:0035556">
    <property type="term" value="P:intracellular signal transduction"/>
    <property type="evidence" value="ECO:0007669"/>
    <property type="project" value="InterPro"/>
</dbReference>
<evidence type="ECO:0000313" key="2">
    <source>
        <dbReference type="EMBL" id="PZQ97798.1"/>
    </source>
</evidence>
<sequence length="566" mass="60712">MRAEVAGESYTATILATDAVGYSRAMSRDEALALRALAASKAIITTAIRQFDGRVFATAGDSVLAEFAAPGNAVNAAVTMQRLLAEAARHVSVLSYRVGIHMGPVHPDGTDLLGDTVNIAARLESLAYAGGICISGQVHQVASGTLDLDLVELGPQLLKNILEPVRVLRIRVGEAEEIEAAAPRASLVAVLTFVSQGPGVEPYLAEGLADDLVVGLSRFQNLAVLSRASTASDTDPMRLAAALGVAYVVRGSLRVAVGRLRIAVEVVDARTGRTIWAERFDGAAEEILEIQDEVIQRLVATIVGRIEEATTVTSRRKRPESAAAFDLLLQGVHHANRLDSKSNLLAIELLETAVARDPGYALAWAWLALMRLRRWAWTPVQMDLGPVRETAQRALVLDPSESWCHLVAGQVAMYGSALEIAEVHHKKAYSLNPYDCHIMALRAPLATYLGKPEEGADWALRAMSLYPGHPSWYATNLGLAQYCARNYAEAERAYLSVAEPQLGVLAGLAAARAQLGDAKGAESAAQAALRLQPDFSSRVFVGMRPFRRAEDGTHLLEGLTRAGLPE</sequence>
<feature type="domain" description="Guanylate cyclase" evidence="1">
    <location>
        <begin position="13"/>
        <end position="124"/>
    </location>
</feature>
<evidence type="ECO:0000313" key="3">
    <source>
        <dbReference type="Proteomes" id="UP000248975"/>
    </source>
</evidence>
<proteinExistence type="predicted"/>
<dbReference type="PANTHER" id="PTHR43081:SF19">
    <property type="entry name" value="PH-SENSITIVE ADENYLATE CYCLASE RV1264"/>
    <property type="match status" value="1"/>
</dbReference>
<comment type="caution">
    <text evidence="2">The sequence shown here is derived from an EMBL/GenBank/DDBJ whole genome shotgun (WGS) entry which is preliminary data.</text>
</comment>
<dbReference type="GO" id="GO:0004016">
    <property type="term" value="F:adenylate cyclase activity"/>
    <property type="evidence" value="ECO:0007669"/>
    <property type="project" value="UniProtKB-ARBA"/>
</dbReference>
<dbReference type="Gene3D" id="1.25.40.10">
    <property type="entry name" value="Tetratricopeptide repeat domain"/>
    <property type="match status" value="1"/>
</dbReference>